<evidence type="ECO:0000313" key="1">
    <source>
        <dbReference type="EMBL" id="MFC7389274.1"/>
    </source>
</evidence>
<keyword evidence="2" id="KW-1185">Reference proteome</keyword>
<name>A0ABW2PIS1_9BACL</name>
<accession>A0ABW2PIS1</accession>
<dbReference type="RefSeq" id="WP_214787120.1">
    <property type="nucleotide sequence ID" value="NZ_JANIEL010000048.1"/>
</dbReference>
<dbReference type="EMBL" id="JBHTCE010000001">
    <property type="protein sequence ID" value="MFC7389274.1"/>
    <property type="molecule type" value="Genomic_DNA"/>
</dbReference>
<organism evidence="1 2">
    <name type="scientific">Exiguobacterium aestuarii</name>
    <dbReference type="NCBI Taxonomy" id="273527"/>
    <lineage>
        <taxon>Bacteria</taxon>
        <taxon>Bacillati</taxon>
        <taxon>Bacillota</taxon>
        <taxon>Bacilli</taxon>
        <taxon>Bacillales</taxon>
        <taxon>Bacillales Family XII. Incertae Sedis</taxon>
        <taxon>Exiguobacterium</taxon>
    </lineage>
</organism>
<sequence>MQLAIIGSKEEIMEVMRYIEGMRVIQKGEQVVRAEMVTRTEERTQMRFEDIAPNTTKIG</sequence>
<proteinExistence type="predicted"/>
<evidence type="ECO:0000313" key="2">
    <source>
        <dbReference type="Proteomes" id="UP001596439"/>
    </source>
</evidence>
<dbReference type="Proteomes" id="UP001596439">
    <property type="component" value="Unassembled WGS sequence"/>
</dbReference>
<comment type="caution">
    <text evidence="1">The sequence shown here is derived from an EMBL/GenBank/DDBJ whole genome shotgun (WGS) entry which is preliminary data.</text>
</comment>
<reference evidence="2" key="1">
    <citation type="journal article" date="2019" name="Int. J. Syst. Evol. Microbiol.">
        <title>The Global Catalogue of Microorganisms (GCM) 10K type strain sequencing project: providing services to taxonomists for standard genome sequencing and annotation.</title>
        <authorList>
            <consortium name="The Broad Institute Genomics Platform"/>
            <consortium name="The Broad Institute Genome Sequencing Center for Infectious Disease"/>
            <person name="Wu L."/>
            <person name="Ma J."/>
        </authorList>
    </citation>
    <scope>NUCLEOTIDE SEQUENCE [LARGE SCALE GENOMIC DNA]</scope>
    <source>
        <strain evidence="2">CCUG 55590</strain>
    </source>
</reference>
<gene>
    <name evidence="1" type="ORF">ACFQO8_03895</name>
</gene>
<protein>
    <submittedName>
        <fullName evidence="1">Uncharacterized protein</fullName>
    </submittedName>
</protein>